<organism evidence="4 5">
    <name type="scientific">Paraflavitalea soli</name>
    <dbReference type="NCBI Taxonomy" id="2315862"/>
    <lineage>
        <taxon>Bacteria</taxon>
        <taxon>Pseudomonadati</taxon>
        <taxon>Bacteroidota</taxon>
        <taxon>Chitinophagia</taxon>
        <taxon>Chitinophagales</taxon>
        <taxon>Chitinophagaceae</taxon>
        <taxon>Paraflavitalea</taxon>
    </lineage>
</organism>
<dbReference type="AlphaFoldDB" id="A0A3B7MGB1"/>
<evidence type="ECO:0000313" key="4">
    <source>
        <dbReference type="EMBL" id="AXY72637.1"/>
    </source>
</evidence>
<name>A0A3B7MGB1_9BACT</name>
<evidence type="ECO:0000256" key="1">
    <source>
        <dbReference type="SAM" id="Coils"/>
    </source>
</evidence>
<feature type="transmembrane region" description="Helical" evidence="2">
    <location>
        <begin position="104"/>
        <end position="127"/>
    </location>
</feature>
<feature type="transmembrane region" description="Helical" evidence="2">
    <location>
        <begin position="63"/>
        <end position="84"/>
    </location>
</feature>
<keyword evidence="2" id="KW-0472">Membrane</keyword>
<accession>A0A3B7MGB1</accession>
<keyword evidence="2" id="KW-1133">Transmembrane helix</keyword>
<dbReference type="EMBL" id="CP032157">
    <property type="protein sequence ID" value="AXY72637.1"/>
    <property type="molecule type" value="Genomic_DNA"/>
</dbReference>
<reference evidence="4 5" key="1">
    <citation type="submission" date="2018-09" db="EMBL/GenBank/DDBJ databases">
        <title>Genome sequencing of strain 6GH32-13.</title>
        <authorList>
            <person name="Weon H.-Y."/>
            <person name="Heo J."/>
            <person name="Kwon S.-W."/>
        </authorList>
    </citation>
    <scope>NUCLEOTIDE SEQUENCE [LARGE SCALE GENOMIC DNA]</scope>
    <source>
        <strain evidence="4 5">5GH32-13</strain>
    </source>
</reference>
<dbReference type="GO" id="GO:0000155">
    <property type="term" value="F:phosphorelay sensor kinase activity"/>
    <property type="evidence" value="ECO:0007669"/>
    <property type="project" value="InterPro"/>
</dbReference>
<feature type="coiled-coil region" evidence="1">
    <location>
        <begin position="126"/>
        <end position="158"/>
    </location>
</feature>
<dbReference type="GO" id="GO:0016020">
    <property type="term" value="C:membrane"/>
    <property type="evidence" value="ECO:0007669"/>
    <property type="project" value="InterPro"/>
</dbReference>
<feature type="transmembrane region" description="Helical" evidence="2">
    <location>
        <begin position="6"/>
        <end position="23"/>
    </location>
</feature>
<proteinExistence type="predicted"/>
<protein>
    <recommendedName>
        <fullName evidence="3">Signal transduction histidine kinase internal region domain-containing protein</fullName>
    </recommendedName>
</protein>
<keyword evidence="2" id="KW-0812">Transmembrane</keyword>
<evidence type="ECO:0000313" key="5">
    <source>
        <dbReference type="Proteomes" id="UP000263900"/>
    </source>
</evidence>
<evidence type="ECO:0000259" key="3">
    <source>
        <dbReference type="Pfam" id="PF06580"/>
    </source>
</evidence>
<sequence length="330" mass="38013">MKKFYPFTGFMISLFIALLGYVLRLGREEMGASLAAPIASFVNAYLSWWLIQYVIRWNWPENYGWKAVIAIAGCMLISVLLFTLNNRITGLRDRLELISRGRQLINFLLLGRGLVIGGFLYYIAYLLRMSAQIQQSRLENEQLKKENLQARLSLLQEQVSPHFLFNSLGTLRSMVQEKAPREFIQRLSEVYRYLLSNRMADLVELRAELDFTAAYLHILQERFEAAIVTEIHVEDGLYTRKLPTATLQLLIENAVKHNVVTTEDPLNIYIYTVENKWLMVSNSLQRRNKLSDSLGTGLSNIQERYRLLAGLDIRISETGKLFTVGVPLLI</sequence>
<dbReference type="Pfam" id="PF06580">
    <property type="entry name" value="His_kinase"/>
    <property type="match status" value="1"/>
</dbReference>
<feature type="transmembrane region" description="Helical" evidence="2">
    <location>
        <begin position="30"/>
        <end position="51"/>
    </location>
</feature>
<dbReference type="OrthoDB" id="9809908at2"/>
<dbReference type="PANTHER" id="PTHR34220">
    <property type="entry name" value="SENSOR HISTIDINE KINASE YPDA"/>
    <property type="match status" value="1"/>
</dbReference>
<dbReference type="InterPro" id="IPR010559">
    <property type="entry name" value="Sig_transdc_His_kin_internal"/>
</dbReference>
<keyword evidence="5" id="KW-1185">Reference proteome</keyword>
<dbReference type="RefSeq" id="WP_119048475.1">
    <property type="nucleotide sequence ID" value="NZ_CP032157.1"/>
</dbReference>
<evidence type="ECO:0000256" key="2">
    <source>
        <dbReference type="SAM" id="Phobius"/>
    </source>
</evidence>
<dbReference type="Proteomes" id="UP000263900">
    <property type="component" value="Chromosome"/>
</dbReference>
<dbReference type="InterPro" id="IPR050640">
    <property type="entry name" value="Bact_2-comp_sensor_kinase"/>
</dbReference>
<dbReference type="PANTHER" id="PTHR34220:SF7">
    <property type="entry name" value="SENSOR HISTIDINE KINASE YPDA"/>
    <property type="match status" value="1"/>
</dbReference>
<gene>
    <name evidence="4" type="ORF">D3H65_01010</name>
</gene>
<feature type="domain" description="Signal transduction histidine kinase internal region" evidence="3">
    <location>
        <begin position="150"/>
        <end position="225"/>
    </location>
</feature>
<dbReference type="KEGG" id="pseg:D3H65_01010"/>
<keyword evidence="1" id="KW-0175">Coiled coil</keyword>